<accession>A0ABY7WSB6</accession>
<dbReference type="RefSeq" id="WP_274268908.1">
    <property type="nucleotide sequence ID" value="NZ_CP117880.1"/>
</dbReference>
<evidence type="ECO:0000313" key="1">
    <source>
        <dbReference type="EMBL" id="WDF70199.1"/>
    </source>
</evidence>
<reference evidence="1 2" key="1">
    <citation type="submission" date="2023-02" db="EMBL/GenBank/DDBJ databases">
        <title>Genome sequence of Sphingobacterium sp. KACC 22765.</title>
        <authorList>
            <person name="Kim S."/>
            <person name="Heo J."/>
            <person name="Kwon S.-W."/>
        </authorList>
    </citation>
    <scope>NUCLEOTIDE SEQUENCE [LARGE SCALE GENOMIC DNA]</scope>
    <source>
        <strain evidence="1 2">KACC 22765</strain>
    </source>
</reference>
<dbReference type="EMBL" id="CP117880">
    <property type="protein sequence ID" value="WDF70199.1"/>
    <property type="molecule type" value="Genomic_DNA"/>
</dbReference>
<organism evidence="1 2">
    <name type="scientific">Sphingobacterium oryzagri</name>
    <dbReference type="NCBI Taxonomy" id="3025669"/>
    <lineage>
        <taxon>Bacteria</taxon>
        <taxon>Pseudomonadati</taxon>
        <taxon>Bacteroidota</taxon>
        <taxon>Sphingobacteriia</taxon>
        <taxon>Sphingobacteriales</taxon>
        <taxon>Sphingobacteriaceae</taxon>
        <taxon>Sphingobacterium</taxon>
    </lineage>
</organism>
<dbReference type="PROSITE" id="PS51257">
    <property type="entry name" value="PROKAR_LIPOPROTEIN"/>
    <property type="match status" value="1"/>
</dbReference>
<evidence type="ECO:0008006" key="3">
    <source>
        <dbReference type="Google" id="ProtNLM"/>
    </source>
</evidence>
<dbReference type="Proteomes" id="UP001221558">
    <property type="component" value="Chromosome"/>
</dbReference>
<proteinExistence type="predicted"/>
<evidence type="ECO:0000313" key="2">
    <source>
        <dbReference type="Proteomes" id="UP001221558"/>
    </source>
</evidence>
<keyword evidence="2" id="KW-1185">Reference proteome</keyword>
<gene>
    <name evidence="1" type="ORF">PQ465_07425</name>
</gene>
<protein>
    <recommendedName>
        <fullName evidence="3">DUF4382 domain-containing protein</fullName>
    </recommendedName>
</protein>
<name>A0ABY7WSB6_9SPHI</name>
<sequence length="172" mass="18772">MNVKFTLLIGVMVGIFLFSCSKRVEDDMIDSGNFLKVTIDGEQHVYTDVQGRWVDGGNYLEITARQDAATWLRITVLSENGRVTTGDYTLDDASGFDILSLYTKPSNDAQLNYAATRATISLLDAFSLKIQAIGDRSVEGTFTGNLIRVQGLEVLGEVQLSDGSFVTSISAE</sequence>